<proteinExistence type="predicted"/>
<dbReference type="EMBL" id="NNAY01000455">
    <property type="protein sequence ID" value="OXU28277.1"/>
    <property type="molecule type" value="Genomic_DNA"/>
</dbReference>
<organism evidence="1 2">
    <name type="scientific">Trichomalopsis sarcophagae</name>
    <dbReference type="NCBI Taxonomy" id="543379"/>
    <lineage>
        <taxon>Eukaryota</taxon>
        <taxon>Metazoa</taxon>
        <taxon>Ecdysozoa</taxon>
        <taxon>Arthropoda</taxon>
        <taxon>Hexapoda</taxon>
        <taxon>Insecta</taxon>
        <taxon>Pterygota</taxon>
        <taxon>Neoptera</taxon>
        <taxon>Endopterygota</taxon>
        <taxon>Hymenoptera</taxon>
        <taxon>Apocrita</taxon>
        <taxon>Proctotrupomorpha</taxon>
        <taxon>Chalcidoidea</taxon>
        <taxon>Pteromalidae</taxon>
        <taxon>Pteromalinae</taxon>
        <taxon>Trichomalopsis</taxon>
    </lineage>
</organism>
<evidence type="ECO:0000313" key="2">
    <source>
        <dbReference type="Proteomes" id="UP000215335"/>
    </source>
</evidence>
<reference evidence="1 2" key="1">
    <citation type="journal article" date="2017" name="Curr. Biol.">
        <title>The Evolution of Venom by Co-option of Single-Copy Genes.</title>
        <authorList>
            <person name="Martinson E.O."/>
            <person name="Mrinalini"/>
            <person name="Kelkar Y.D."/>
            <person name="Chang C.H."/>
            <person name="Werren J.H."/>
        </authorList>
    </citation>
    <scope>NUCLEOTIDE SEQUENCE [LARGE SCALE GENOMIC DNA]</scope>
    <source>
        <strain evidence="1 2">Alberta</strain>
        <tissue evidence="1">Whole body</tissue>
    </source>
</reference>
<keyword evidence="2" id="KW-1185">Reference proteome</keyword>
<gene>
    <name evidence="1" type="ORF">TSAR_009491</name>
</gene>
<name>A0A232FD44_9HYME</name>
<dbReference type="Proteomes" id="UP000215335">
    <property type="component" value="Unassembled WGS sequence"/>
</dbReference>
<sequence>SYISNGSSNIELITKTPGATSTRRSGQLAGSRSIIKVPSRRSYTLFRVIVI</sequence>
<dbReference type="AlphaFoldDB" id="A0A232FD44"/>
<protein>
    <submittedName>
        <fullName evidence="1">Uncharacterized protein</fullName>
    </submittedName>
</protein>
<feature type="non-terminal residue" evidence="1">
    <location>
        <position position="1"/>
    </location>
</feature>
<comment type="caution">
    <text evidence="1">The sequence shown here is derived from an EMBL/GenBank/DDBJ whole genome shotgun (WGS) entry which is preliminary data.</text>
</comment>
<evidence type="ECO:0000313" key="1">
    <source>
        <dbReference type="EMBL" id="OXU28277.1"/>
    </source>
</evidence>
<accession>A0A232FD44</accession>